<dbReference type="AlphaFoldDB" id="A0A0R3LWW2"/>
<gene>
    <name evidence="2" type="ORF">CP49_41895</name>
</gene>
<protein>
    <submittedName>
        <fullName evidence="2">Uncharacterized protein</fullName>
    </submittedName>
</protein>
<proteinExistence type="predicted"/>
<organism evidence="2 3">
    <name type="scientific">Bradyrhizobium valentinum</name>
    <dbReference type="NCBI Taxonomy" id="1518501"/>
    <lineage>
        <taxon>Bacteria</taxon>
        <taxon>Pseudomonadati</taxon>
        <taxon>Pseudomonadota</taxon>
        <taxon>Alphaproteobacteria</taxon>
        <taxon>Hyphomicrobiales</taxon>
        <taxon>Nitrobacteraceae</taxon>
        <taxon>Bradyrhizobium</taxon>
    </lineage>
</organism>
<sequence length="61" mass="6700">MVEGHQYHHEAAHEVDGIDARAHRRLPGDSFPRLAGPGQASPLPGFEARIHDLILPAHKYG</sequence>
<evidence type="ECO:0000313" key="2">
    <source>
        <dbReference type="EMBL" id="KRR09078.1"/>
    </source>
</evidence>
<feature type="compositionally biased region" description="Basic and acidic residues" evidence="1">
    <location>
        <begin position="1"/>
        <end position="21"/>
    </location>
</feature>
<dbReference type="EMBL" id="LLXX01000069">
    <property type="protein sequence ID" value="KRR09078.1"/>
    <property type="molecule type" value="Genomic_DNA"/>
</dbReference>
<feature type="non-terminal residue" evidence="2">
    <location>
        <position position="61"/>
    </location>
</feature>
<accession>A0A0R3LWW2</accession>
<evidence type="ECO:0000313" key="3">
    <source>
        <dbReference type="Proteomes" id="UP000051913"/>
    </source>
</evidence>
<name>A0A0R3LWW2_9BRAD</name>
<dbReference type="Proteomes" id="UP000051913">
    <property type="component" value="Unassembled WGS sequence"/>
</dbReference>
<feature type="region of interest" description="Disordered" evidence="1">
    <location>
        <begin position="1"/>
        <end position="45"/>
    </location>
</feature>
<comment type="caution">
    <text evidence="2">The sequence shown here is derived from an EMBL/GenBank/DDBJ whole genome shotgun (WGS) entry which is preliminary data.</text>
</comment>
<dbReference type="RefSeq" id="WP_057850431.1">
    <property type="nucleotide sequence ID" value="NZ_LLXX01000069.1"/>
</dbReference>
<reference evidence="2 3" key="1">
    <citation type="submission" date="2014-03" db="EMBL/GenBank/DDBJ databases">
        <title>Bradyrhizobium valentinum sp. nov., isolated from effective nodules of Lupinus mariae-josephae, a lupine endemic of basic-lime soils in Eastern Spain.</title>
        <authorList>
            <person name="Duran D."/>
            <person name="Rey L."/>
            <person name="Navarro A."/>
            <person name="Busquets A."/>
            <person name="Imperial J."/>
            <person name="Ruiz-Argueso T."/>
        </authorList>
    </citation>
    <scope>NUCLEOTIDE SEQUENCE [LARGE SCALE GENOMIC DNA]</scope>
    <source>
        <strain evidence="2 3">LmjM3</strain>
    </source>
</reference>
<evidence type="ECO:0000256" key="1">
    <source>
        <dbReference type="SAM" id="MobiDB-lite"/>
    </source>
</evidence>
<keyword evidence="3" id="KW-1185">Reference proteome</keyword>